<reference evidence="1" key="1">
    <citation type="submission" date="2023-07" db="EMBL/GenBank/DDBJ databases">
        <authorList>
            <person name="Aktuganov G."/>
            <person name="Boyko T."/>
            <person name="Delegan Y."/>
            <person name="Galimzianova N."/>
            <person name="Gilvanova E."/>
            <person name="Korobov V."/>
            <person name="Kuzmina L."/>
            <person name="Melentiev A."/>
            <person name="Milman P."/>
            <person name="Ryabova A."/>
            <person name="Stupak E."/>
            <person name="Yasakov T."/>
            <person name="Zharikova N."/>
            <person name="Zhurenko E."/>
        </authorList>
    </citation>
    <scope>NUCLEOTIDE SEQUENCE</scope>
    <source>
        <strain evidence="1">IB-739</strain>
    </source>
</reference>
<dbReference type="EMBL" id="JAUMKJ010000044">
    <property type="protein sequence ID" value="MDO3680629.1"/>
    <property type="molecule type" value="Genomic_DNA"/>
</dbReference>
<name>A0ABT8VI17_9BACL</name>
<protein>
    <submittedName>
        <fullName evidence="1">Uncharacterized protein</fullName>
    </submittedName>
</protein>
<evidence type="ECO:0000313" key="2">
    <source>
        <dbReference type="Proteomes" id="UP001168883"/>
    </source>
</evidence>
<gene>
    <name evidence="1" type="ORF">Q3C12_26820</name>
</gene>
<comment type="caution">
    <text evidence="1">The sequence shown here is derived from an EMBL/GenBank/DDBJ whole genome shotgun (WGS) entry which is preliminary data.</text>
</comment>
<evidence type="ECO:0000313" key="1">
    <source>
        <dbReference type="EMBL" id="MDO3680629.1"/>
    </source>
</evidence>
<accession>A0ABT8VI17</accession>
<proteinExistence type="predicted"/>
<organism evidence="1 2">
    <name type="scientific">Paenibacillus ehimensis</name>
    <dbReference type="NCBI Taxonomy" id="79264"/>
    <lineage>
        <taxon>Bacteria</taxon>
        <taxon>Bacillati</taxon>
        <taxon>Bacillota</taxon>
        <taxon>Bacilli</taxon>
        <taxon>Bacillales</taxon>
        <taxon>Paenibacillaceae</taxon>
        <taxon>Paenibacillus</taxon>
    </lineage>
</organism>
<dbReference type="RefSeq" id="WP_302880848.1">
    <property type="nucleotide sequence ID" value="NZ_JAUMKJ010000044.1"/>
</dbReference>
<dbReference type="Proteomes" id="UP001168883">
    <property type="component" value="Unassembled WGS sequence"/>
</dbReference>
<keyword evidence="2" id="KW-1185">Reference proteome</keyword>
<sequence length="94" mass="10497">MTLTEIVSQLESCGYTCEAGPLESNVAFQALKERSQFKSLTVEVKMTDMDVFQKSLEIILHIAQNTTDEKTKEFIVTEAAPILRKAVMTKTPTV</sequence>